<accession>A0A9W7BHZ3</accession>
<evidence type="ECO:0000313" key="4">
    <source>
        <dbReference type="Proteomes" id="UP001165085"/>
    </source>
</evidence>
<protein>
    <submittedName>
        <fullName evidence="3">Uncharacterized protein</fullName>
    </submittedName>
</protein>
<reference evidence="4" key="1">
    <citation type="journal article" date="2023" name="Commun. Biol.">
        <title>Genome analysis of Parmales, the sister group of diatoms, reveals the evolutionary specialization of diatoms from phago-mixotrophs to photoautotrophs.</title>
        <authorList>
            <person name="Ban H."/>
            <person name="Sato S."/>
            <person name="Yoshikawa S."/>
            <person name="Yamada K."/>
            <person name="Nakamura Y."/>
            <person name="Ichinomiya M."/>
            <person name="Sato N."/>
            <person name="Blanc-Mathieu R."/>
            <person name="Endo H."/>
            <person name="Kuwata A."/>
            <person name="Ogata H."/>
        </authorList>
    </citation>
    <scope>NUCLEOTIDE SEQUENCE [LARGE SCALE GENOMIC DNA]</scope>
    <source>
        <strain evidence="4">NIES 3701</strain>
    </source>
</reference>
<evidence type="ECO:0000256" key="1">
    <source>
        <dbReference type="SAM" id="MobiDB-lite"/>
    </source>
</evidence>
<evidence type="ECO:0000256" key="2">
    <source>
        <dbReference type="SAM" id="SignalP"/>
    </source>
</evidence>
<keyword evidence="4" id="KW-1185">Reference proteome</keyword>
<keyword evidence="2" id="KW-0732">Signal</keyword>
<dbReference type="Proteomes" id="UP001165085">
    <property type="component" value="Unassembled WGS sequence"/>
</dbReference>
<feature type="region of interest" description="Disordered" evidence="1">
    <location>
        <begin position="33"/>
        <end position="66"/>
    </location>
</feature>
<organism evidence="3 4">
    <name type="scientific">Triparma strigata</name>
    <dbReference type="NCBI Taxonomy" id="1606541"/>
    <lineage>
        <taxon>Eukaryota</taxon>
        <taxon>Sar</taxon>
        <taxon>Stramenopiles</taxon>
        <taxon>Ochrophyta</taxon>
        <taxon>Bolidophyceae</taxon>
        <taxon>Parmales</taxon>
        <taxon>Triparmaceae</taxon>
        <taxon>Triparma</taxon>
    </lineage>
</organism>
<dbReference type="AlphaFoldDB" id="A0A9W7BHZ3"/>
<feature type="signal peptide" evidence="2">
    <location>
        <begin position="1"/>
        <end position="19"/>
    </location>
</feature>
<feature type="chain" id="PRO_5040827752" evidence="2">
    <location>
        <begin position="20"/>
        <end position="217"/>
    </location>
</feature>
<dbReference type="EMBL" id="BRXY01000340">
    <property type="protein sequence ID" value="GMH88230.1"/>
    <property type="molecule type" value="Genomic_DNA"/>
</dbReference>
<sequence>MNRYLGLALILVAAANVCAFSPLLVYRSPMSMRKGRPGVKQTLGKKGSSSNSNAQGVGGGLPGGGEGTWKVTGAKVADLPNEDGDVVLLETNQQQLIDKGTNPAGAVCVGKFDSKLYSFQVNCECCKVPMNKAVLLPPSEETKGAPRLSCNFCGATYNLKTGAPLDDAKGDGVGGNMFGGIVKNLMSSQARKNIKVFALAEDKGNVMINIPRSDLQL</sequence>
<gene>
    <name evidence="3" type="ORF">TrST_g10303</name>
</gene>
<evidence type="ECO:0000313" key="3">
    <source>
        <dbReference type="EMBL" id="GMH88230.1"/>
    </source>
</evidence>
<dbReference type="OrthoDB" id="40811at2759"/>
<feature type="compositionally biased region" description="Gly residues" evidence="1">
    <location>
        <begin position="56"/>
        <end position="66"/>
    </location>
</feature>
<proteinExistence type="predicted"/>
<name>A0A9W7BHZ3_9STRA</name>
<comment type="caution">
    <text evidence="3">The sequence shown here is derived from an EMBL/GenBank/DDBJ whole genome shotgun (WGS) entry which is preliminary data.</text>
</comment>